<organism evidence="3 4">
    <name type="scientific">Bradyrhizobium uaiense</name>
    <dbReference type="NCBI Taxonomy" id="2594946"/>
    <lineage>
        <taxon>Bacteria</taxon>
        <taxon>Pseudomonadati</taxon>
        <taxon>Pseudomonadota</taxon>
        <taxon>Alphaproteobacteria</taxon>
        <taxon>Hyphomicrobiales</taxon>
        <taxon>Nitrobacteraceae</taxon>
        <taxon>Bradyrhizobium</taxon>
    </lineage>
</organism>
<evidence type="ECO:0000313" key="4">
    <source>
        <dbReference type="Proteomes" id="UP000468531"/>
    </source>
</evidence>
<accession>A0A6P1BEH9</accession>
<dbReference type="InterPro" id="IPR049212">
    <property type="entry name" value="DUF6815"/>
</dbReference>
<dbReference type="Pfam" id="PF20668">
    <property type="entry name" value="DUF6815"/>
    <property type="match status" value="1"/>
</dbReference>
<name>A0A6P1BEH9_9BRAD</name>
<dbReference type="NCBIfam" id="NF033816">
    <property type="entry name" value="Cj0069_fam"/>
    <property type="match status" value="1"/>
</dbReference>
<dbReference type="SUPFAM" id="SSF56059">
    <property type="entry name" value="Glutathione synthetase ATP-binding domain-like"/>
    <property type="match status" value="1"/>
</dbReference>
<evidence type="ECO:0000313" key="3">
    <source>
        <dbReference type="EMBL" id="NEU96815.1"/>
    </source>
</evidence>
<gene>
    <name evidence="3" type="ORF">FNJ47_13425</name>
</gene>
<reference evidence="3 4" key="1">
    <citation type="journal article" date="2020" name="Arch. Microbiol.">
        <title>Bradyrhizobium uaiense sp. nov., a new highly efficient cowpea symbiont.</title>
        <authorList>
            <person name="Cabral Michel D."/>
            <person name="Azarias Guimaraes A."/>
            <person name="Martins da Costa E."/>
            <person name="Soares de Carvalho T."/>
            <person name="Balsanelli E."/>
            <person name="Willems A."/>
            <person name="Maltempi de Souza E."/>
            <person name="de Souza Moreira F.M."/>
        </authorList>
    </citation>
    <scope>NUCLEOTIDE SEQUENCE [LARGE SCALE GENOMIC DNA]</scope>
    <source>
        <strain evidence="3 4">UFLA 03-164</strain>
    </source>
</reference>
<dbReference type="Proteomes" id="UP000468531">
    <property type="component" value="Unassembled WGS sequence"/>
</dbReference>
<keyword evidence="4" id="KW-1185">Reference proteome</keyword>
<dbReference type="AlphaFoldDB" id="A0A6P1BEH9"/>
<evidence type="ECO:0000256" key="1">
    <source>
        <dbReference type="SAM" id="MobiDB-lite"/>
    </source>
</evidence>
<protein>
    <submittedName>
        <fullName evidence="3">Cj0069 family protein</fullName>
    </submittedName>
</protein>
<evidence type="ECO:0000259" key="2">
    <source>
        <dbReference type="Pfam" id="PF20668"/>
    </source>
</evidence>
<feature type="domain" description="DUF6815" evidence="2">
    <location>
        <begin position="226"/>
        <end position="335"/>
    </location>
</feature>
<dbReference type="EMBL" id="VKHP01000043">
    <property type="protein sequence ID" value="NEU96815.1"/>
    <property type="molecule type" value="Genomic_DNA"/>
</dbReference>
<comment type="caution">
    <text evidence="3">The sequence shown here is derived from an EMBL/GenBank/DDBJ whole genome shotgun (WGS) entry which is preliminary data.</text>
</comment>
<sequence length="363" mass="40123">MDTEQHTSHSSEIAILWRGDAASRGDATPQNSRFVRVFEALEASGIEAVPVVYDETFAESVRDQLLTMDGVLVWVDPIHQGKTRTALDPLLREVAAKGPMKRPWVSAHPDVILKMGVKDVLYRTRHLGWGADTHRYATAEAFRAEFPSRLRAGGPRVLKQNRGNGGQGVWKVEALSDADTTVRVLHALRGSQPEEIPLEVFMARCEPYFGWGGCIIDQAFQPRLPEGMIRCYVSGAKVAGFGHQLIKALIPPPPQGPDSPEAQPGPRIMHGPDAPQFQALRRLMEDEWIPQLMQVLTIDDASLPVIWDADFLYGPRDADGADSYVLCEINASSCFAIPDEAPAAIARTVRERVRRTMESEAGR</sequence>
<feature type="region of interest" description="Disordered" evidence="1">
    <location>
        <begin position="251"/>
        <end position="271"/>
    </location>
</feature>
<dbReference type="RefSeq" id="WP_163153681.1">
    <property type="nucleotide sequence ID" value="NZ_VKHP01000043.1"/>
</dbReference>
<proteinExistence type="predicted"/>